<accession>A0A4P7HKY4</accession>
<dbReference type="Proteomes" id="UP000296374">
    <property type="component" value="Chromosome"/>
</dbReference>
<dbReference type="KEGG" id="plia:E4191_08780"/>
<dbReference type="InterPro" id="IPR011969">
    <property type="entry name" value="Clan_AA_Asp_peptidase_C"/>
</dbReference>
<keyword evidence="1" id="KW-0472">Membrane</keyword>
<dbReference type="RefSeq" id="WP_135313082.1">
    <property type="nucleotide sequence ID" value="NZ_CP038439.1"/>
</dbReference>
<keyword evidence="2" id="KW-0378">Hydrolase</keyword>
<dbReference type="InterPro" id="IPR021109">
    <property type="entry name" value="Peptidase_aspartic_dom_sf"/>
</dbReference>
<reference evidence="3" key="1">
    <citation type="submission" date="2019-03" db="EMBL/GenBank/DDBJ databases">
        <authorList>
            <person name="Li J."/>
        </authorList>
    </citation>
    <scope>NUCLEOTIDE SEQUENCE [LARGE SCALE GENOMIC DNA]</scope>
    <source>
        <strain evidence="3">2251</strain>
    </source>
</reference>
<dbReference type="Gene3D" id="2.40.70.10">
    <property type="entry name" value="Acid Proteases"/>
    <property type="match status" value="1"/>
</dbReference>
<dbReference type="InterPro" id="IPR001969">
    <property type="entry name" value="Aspartic_peptidase_AS"/>
</dbReference>
<dbReference type="GO" id="GO:0006508">
    <property type="term" value="P:proteolysis"/>
    <property type="evidence" value="ECO:0007669"/>
    <property type="project" value="UniProtKB-KW"/>
</dbReference>
<keyword evidence="1" id="KW-0812">Transmembrane</keyword>
<keyword evidence="1" id="KW-1133">Transmembrane helix</keyword>
<evidence type="ECO:0000313" key="3">
    <source>
        <dbReference type="Proteomes" id="UP000296374"/>
    </source>
</evidence>
<dbReference type="EMBL" id="CP038439">
    <property type="protein sequence ID" value="QBX34795.1"/>
    <property type="molecule type" value="Genomic_DNA"/>
</dbReference>
<protein>
    <submittedName>
        <fullName evidence="2">TIGR02281 family clan AA aspartic protease</fullName>
        <ecNumber evidence="2">3.4.23.-</ecNumber>
    </submittedName>
</protein>
<dbReference type="SUPFAM" id="SSF50630">
    <property type="entry name" value="Acid proteases"/>
    <property type="match status" value="1"/>
</dbReference>
<evidence type="ECO:0000256" key="1">
    <source>
        <dbReference type="SAM" id="Phobius"/>
    </source>
</evidence>
<feature type="transmembrane region" description="Helical" evidence="1">
    <location>
        <begin position="38"/>
        <end position="55"/>
    </location>
</feature>
<feature type="transmembrane region" description="Helical" evidence="1">
    <location>
        <begin position="6"/>
        <end position="26"/>
    </location>
</feature>
<dbReference type="Pfam" id="PF13975">
    <property type="entry name" value="gag-asp_proteas"/>
    <property type="match status" value="1"/>
</dbReference>
<dbReference type="NCBIfam" id="TIGR02281">
    <property type="entry name" value="clan_AA_DTGA"/>
    <property type="match status" value="1"/>
</dbReference>
<gene>
    <name evidence="2" type="ORF">E4191_08780</name>
</gene>
<dbReference type="GO" id="GO:0004190">
    <property type="term" value="F:aspartic-type endopeptidase activity"/>
    <property type="evidence" value="ECO:0007669"/>
    <property type="project" value="InterPro"/>
</dbReference>
<keyword evidence="2" id="KW-0645">Protease</keyword>
<sequence>MSGDEVSRLAFYGLLLVVIGGAMLVELSGRGGRALRQLFLWGVVIAGLALGYDWWQGANAPRQQVLEGGARIEIPAGPGGHFHLEALLNGTPVDFIVDTGATTVALSRSDAEAIGMDLGRLRFSGQAVTANGRVGTAPVTIAQFALGDAVDRDVPAVVIDSELQDSLLGMSYLRRFARVSFEGDLLVLER</sequence>
<organism evidence="2 3">
    <name type="scientific">Paracoccus liaowanqingii</name>
    <dbReference type="NCBI Taxonomy" id="2560053"/>
    <lineage>
        <taxon>Bacteria</taxon>
        <taxon>Pseudomonadati</taxon>
        <taxon>Pseudomonadota</taxon>
        <taxon>Alphaproteobacteria</taxon>
        <taxon>Rhodobacterales</taxon>
        <taxon>Paracoccaceae</taxon>
        <taxon>Paracoccus</taxon>
    </lineage>
</organism>
<dbReference type="AlphaFoldDB" id="A0A4P7HKY4"/>
<evidence type="ECO:0000313" key="2">
    <source>
        <dbReference type="EMBL" id="QBX34795.1"/>
    </source>
</evidence>
<dbReference type="EC" id="3.4.23.-" evidence="2"/>
<dbReference type="CDD" id="cd05483">
    <property type="entry name" value="retropepsin_like_bacteria"/>
    <property type="match status" value="1"/>
</dbReference>
<dbReference type="InterPro" id="IPR034122">
    <property type="entry name" value="Retropepsin-like_bacterial"/>
</dbReference>
<dbReference type="PROSITE" id="PS00141">
    <property type="entry name" value="ASP_PROTEASE"/>
    <property type="match status" value="1"/>
</dbReference>
<proteinExistence type="predicted"/>
<name>A0A4P7HKY4_9RHOB</name>